<dbReference type="InterPro" id="IPR002318">
    <property type="entry name" value="Ala-tRNA-lgiase_IIc"/>
</dbReference>
<evidence type="ECO:0000256" key="7">
    <source>
        <dbReference type="ARBA" id="ARBA00022833"/>
    </source>
</evidence>
<keyword evidence="7 14" id="KW-0862">Zinc</keyword>
<evidence type="ECO:0000313" key="18">
    <source>
        <dbReference type="Proteomes" id="UP000006810"/>
    </source>
</evidence>
<evidence type="ECO:0000256" key="5">
    <source>
        <dbReference type="ARBA" id="ARBA00022723"/>
    </source>
</evidence>
<dbReference type="GO" id="GO:0002161">
    <property type="term" value="F:aminoacyl-tRNA deacylase activity"/>
    <property type="evidence" value="ECO:0007669"/>
    <property type="project" value="TreeGrafter"/>
</dbReference>
<evidence type="ECO:0000256" key="3">
    <source>
        <dbReference type="ARBA" id="ARBA00022555"/>
    </source>
</evidence>
<keyword evidence="6 14" id="KW-0547">Nucleotide-binding</keyword>
<evidence type="ECO:0000256" key="12">
    <source>
        <dbReference type="ARBA" id="ARBA00024779"/>
    </source>
</evidence>
<dbReference type="SUPFAM" id="SSF101353">
    <property type="entry name" value="Putative anticodon-binding domain of alanyl-tRNA synthetase (AlaRS)"/>
    <property type="match status" value="1"/>
</dbReference>
<dbReference type="Pfam" id="PF01411">
    <property type="entry name" value="tRNA-synt_2c"/>
    <property type="match status" value="1"/>
</dbReference>
<dbReference type="EC" id="6.1.1.7" evidence="14"/>
<dbReference type="InterPro" id="IPR009000">
    <property type="entry name" value="Transl_B-barrel_sf"/>
</dbReference>
<evidence type="ECO:0000256" key="11">
    <source>
        <dbReference type="ARBA" id="ARBA00023146"/>
    </source>
</evidence>
<dbReference type="AlphaFoldDB" id="C4XEX7"/>
<organism evidence="17 18">
    <name type="scientific">Mycoplasmopsis fermentans (strain ATCC 19989 / NBRC 14854 / NCTC 10117 / PG18)</name>
    <name type="common">Mycoplasma fermentans</name>
    <dbReference type="NCBI Taxonomy" id="496833"/>
    <lineage>
        <taxon>Bacteria</taxon>
        <taxon>Bacillati</taxon>
        <taxon>Mycoplasmatota</taxon>
        <taxon>Mycoplasmoidales</taxon>
        <taxon>Metamycoplasmataceae</taxon>
        <taxon>Mycoplasmopsis</taxon>
    </lineage>
</organism>
<sequence length="875" mass="100147">MTMEKLTSKEIREKWLRYFESKGHLRVESKSLIPVNDPSLLWINSGVATLKDYFSGKKKPPRNRLTNSQKAIRTNDIENVGVTSRHHTFFEMLGNFSIGDYFKKEAIAFGYEFLTNELQIDPKKLYMTYFAEDLDTKKYWMEQGVEESHLIPGTRDTNFWDVGSGPCGPDTEIFYDRGPKYNKRGLELLKKDIENDRYIEIWNIVFSQFNNDGENNYTELKQKNIDTGAGLERIASIMQDAPTNYDSDLFINIIKEIEKYATVKYDIDNYFKKDKKQTEINTNFKVIADHIRTVVNAIADGAKVSNVGRGYIIRRLIRRSIYKGMQLGVKGLFLHKLVDVVQDSLPYEYDKKPVVVAIKEEELAFHQTIEKGKLLLEKFMDNKTKIFSGEDAFNLLETYGFPIELTVEILAKKNIKVDLKAFEEAKERHANLSRGEKVNGMDKVINSLALIKGKIGEFIGYTDLESKSKILKLLNNEEEVKSLNGEGYLILDKTPFYATSGGQNHDHGFILQGKNKIKILDVFKDKFGNHIHKIEGKINNKDTVECYVDKEVRIGMARGHSATHLLFRALVKVLGPHIDQLGSDITEERLIFDFPADEKPTDEQIKKIEDIMHGWIKQNVEREYIVTNIKKAKEMGAIMTIDESEYMDPNNIRIVDFKGITKDLCGGTHLDRTGILEDFKITKVEKKTAGVFRIRAVASHKYVKQYLTELNQSLKEQLDALVKKAQSFDSKYQIKFTPNKDVEIECANIKKTIDKVHEDIKELIKNKSNITFDFDSVQLTKNKKYPYYLNIDFDSSQVKVAAATLREKFPEAIIVLGAKSNNQILLCVAAKVLDANKLFQQIASKTNGRGGGSSIISMGKVDYTKDLENIIKELI</sequence>
<dbReference type="PROSITE" id="PS50860">
    <property type="entry name" value="AA_TRNA_LIGASE_II_ALA"/>
    <property type="match status" value="1"/>
</dbReference>
<evidence type="ECO:0000256" key="13">
    <source>
        <dbReference type="ARBA" id="ARBA00048300"/>
    </source>
</evidence>
<name>C4XEX7_MYCFP</name>
<keyword evidence="15" id="KW-0175">Coiled coil</keyword>
<dbReference type="FunFam" id="3.30.930.10:FF:000046">
    <property type="entry name" value="Alanine--tRNA ligase"/>
    <property type="match status" value="1"/>
</dbReference>
<feature type="binding site" evidence="14">
    <location>
        <position position="560"/>
    </location>
    <ligand>
        <name>Zn(2+)</name>
        <dbReference type="ChEBI" id="CHEBI:29105"/>
    </ligand>
</feature>
<dbReference type="GO" id="GO:0005524">
    <property type="term" value="F:ATP binding"/>
    <property type="evidence" value="ECO:0007669"/>
    <property type="project" value="UniProtKB-UniRule"/>
</dbReference>
<feature type="coiled-coil region" evidence="15">
    <location>
        <begin position="704"/>
        <end position="766"/>
    </location>
</feature>
<dbReference type="HOGENOM" id="CLU_004485_1_1_14"/>
<keyword evidence="11 14" id="KW-0030">Aminoacyl-tRNA synthetase</keyword>
<evidence type="ECO:0000256" key="4">
    <source>
        <dbReference type="ARBA" id="ARBA00022598"/>
    </source>
</evidence>
<dbReference type="Gene3D" id="3.10.310.40">
    <property type="match status" value="1"/>
</dbReference>
<evidence type="ECO:0000256" key="1">
    <source>
        <dbReference type="ARBA" id="ARBA00008226"/>
    </source>
</evidence>
<dbReference type="Pfam" id="PF07973">
    <property type="entry name" value="tRNA_SAD"/>
    <property type="match status" value="1"/>
</dbReference>
<dbReference type="InterPro" id="IPR018165">
    <property type="entry name" value="Ala-tRNA-synth_IIc_core"/>
</dbReference>
<keyword evidence="10 14" id="KW-0648">Protein biosynthesis</keyword>
<dbReference type="SMART" id="SM00863">
    <property type="entry name" value="tRNA_SAD"/>
    <property type="match status" value="1"/>
</dbReference>
<feature type="binding site" evidence="14">
    <location>
        <position position="665"/>
    </location>
    <ligand>
        <name>Zn(2+)</name>
        <dbReference type="ChEBI" id="CHEBI:29105"/>
    </ligand>
</feature>
<protein>
    <recommendedName>
        <fullName evidence="14">Alanine--tRNA ligase</fullName>
        <ecNumber evidence="14">6.1.1.7</ecNumber>
    </recommendedName>
    <alternativeName>
        <fullName evidence="14">Alanyl-tRNA synthetase</fullName>
        <shortName evidence="14">AlaRS</shortName>
    </alternativeName>
</protein>
<evidence type="ECO:0000256" key="8">
    <source>
        <dbReference type="ARBA" id="ARBA00022840"/>
    </source>
</evidence>
<evidence type="ECO:0000259" key="16">
    <source>
        <dbReference type="PROSITE" id="PS50860"/>
    </source>
</evidence>
<dbReference type="Proteomes" id="UP000006810">
    <property type="component" value="Chromosome"/>
</dbReference>
<keyword evidence="3 14" id="KW-0820">tRNA-binding</keyword>
<dbReference type="PRINTS" id="PR00980">
    <property type="entry name" value="TRNASYNTHALA"/>
</dbReference>
<keyword evidence="8 14" id="KW-0067">ATP-binding</keyword>
<dbReference type="InterPro" id="IPR003156">
    <property type="entry name" value="DHHA1_dom"/>
</dbReference>
<dbReference type="PANTHER" id="PTHR11777">
    <property type="entry name" value="ALANYL-TRNA SYNTHETASE"/>
    <property type="match status" value="1"/>
</dbReference>
<dbReference type="InterPro" id="IPR023033">
    <property type="entry name" value="Ala_tRNA_ligase_euk/bac"/>
</dbReference>
<dbReference type="GO" id="GO:0005829">
    <property type="term" value="C:cytosol"/>
    <property type="evidence" value="ECO:0007669"/>
    <property type="project" value="TreeGrafter"/>
</dbReference>
<dbReference type="InterPro" id="IPR050058">
    <property type="entry name" value="Ala-tRNA_ligase"/>
</dbReference>
<feature type="binding site" evidence="14">
    <location>
        <position position="669"/>
    </location>
    <ligand>
        <name>Zn(2+)</name>
        <dbReference type="ChEBI" id="CHEBI:29105"/>
    </ligand>
</feature>
<keyword evidence="5 14" id="KW-0479">Metal-binding</keyword>
<dbReference type="GO" id="GO:0004813">
    <property type="term" value="F:alanine-tRNA ligase activity"/>
    <property type="evidence" value="ECO:0007669"/>
    <property type="project" value="UniProtKB-UniRule"/>
</dbReference>
<dbReference type="SUPFAM" id="SSF50447">
    <property type="entry name" value="Translation proteins"/>
    <property type="match status" value="1"/>
</dbReference>
<evidence type="ECO:0000256" key="6">
    <source>
        <dbReference type="ARBA" id="ARBA00022741"/>
    </source>
</evidence>
<dbReference type="eggNOG" id="COG0013">
    <property type="taxonomic scope" value="Bacteria"/>
</dbReference>
<dbReference type="Gene3D" id="3.30.980.10">
    <property type="entry name" value="Threonyl-trna Synthetase, Chain A, domain 2"/>
    <property type="match status" value="1"/>
</dbReference>
<dbReference type="SUPFAM" id="SSF55681">
    <property type="entry name" value="Class II aaRS and biotin synthetases"/>
    <property type="match status" value="1"/>
</dbReference>
<dbReference type="InterPro" id="IPR018163">
    <property type="entry name" value="Thr/Ala-tRNA-synth_IIc_edit"/>
</dbReference>
<dbReference type="HAMAP" id="MF_00036_B">
    <property type="entry name" value="Ala_tRNA_synth_B"/>
    <property type="match status" value="1"/>
</dbReference>
<reference evidence="17 18" key="1">
    <citation type="journal article" date="2009" name="Curr. Microbiol.">
        <title>Molecular cloning and expression of a novel cholinephosphotransferase involved in glycoglycerophospholipid biosynthesis of Mycoplasma fermentans.</title>
        <authorList>
            <person name="Ishida N."/>
            <person name="Irikura D."/>
            <person name="Matsuda K."/>
            <person name="Sato S."/>
            <person name="Asano K."/>
        </authorList>
    </citation>
    <scope>NUCLEOTIDE SEQUENCE [LARGE SCALE GENOMIC DNA]</scope>
    <source>
        <strain evidence="18">ATCC 19989 / NBRC 14854 / NCTC 10117 / PG18</strain>
    </source>
</reference>
<dbReference type="SUPFAM" id="SSF55186">
    <property type="entry name" value="ThrRS/AlaRS common domain"/>
    <property type="match status" value="1"/>
</dbReference>
<dbReference type="FunFam" id="3.30.980.10:FF:000004">
    <property type="entry name" value="Alanine--tRNA ligase, cytoplasmic"/>
    <property type="match status" value="1"/>
</dbReference>
<dbReference type="InterPro" id="IPR045864">
    <property type="entry name" value="aa-tRNA-synth_II/BPL/LPL"/>
</dbReference>
<comment type="domain">
    <text evidence="14">Consists of three domains; the N-terminal catalytic domain, the editing domain and the C-terminal C-Ala domain. The editing domain removes incorrectly charged amino acids, while the C-Ala domain, along with tRNA(Ala), serves as a bridge to cooperatively bring together the editing and aminoacylation centers thus stimulating deacylation of misacylated tRNAs.</text>
</comment>
<keyword evidence="2 14" id="KW-0963">Cytoplasm</keyword>
<accession>C4XEX7</accession>
<dbReference type="GO" id="GO:0008270">
    <property type="term" value="F:zinc ion binding"/>
    <property type="evidence" value="ECO:0007669"/>
    <property type="project" value="UniProtKB-UniRule"/>
</dbReference>
<comment type="subcellular location">
    <subcellularLocation>
        <location evidence="14">Cytoplasm</location>
    </subcellularLocation>
</comment>
<comment type="catalytic activity">
    <reaction evidence="13 14">
        <text>tRNA(Ala) + L-alanine + ATP = L-alanyl-tRNA(Ala) + AMP + diphosphate</text>
        <dbReference type="Rhea" id="RHEA:12540"/>
        <dbReference type="Rhea" id="RHEA-COMP:9657"/>
        <dbReference type="Rhea" id="RHEA-COMP:9923"/>
        <dbReference type="ChEBI" id="CHEBI:30616"/>
        <dbReference type="ChEBI" id="CHEBI:33019"/>
        <dbReference type="ChEBI" id="CHEBI:57972"/>
        <dbReference type="ChEBI" id="CHEBI:78442"/>
        <dbReference type="ChEBI" id="CHEBI:78497"/>
        <dbReference type="ChEBI" id="CHEBI:456215"/>
        <dbReference type="EC" id="6.1.1.7"/>
    </reaction>
</comment>
<comment type="cofactor">
    <cofactor evidence="14">
        <name>Zn(2+)</name>
        <dbReference type="ChEBI" id="CHEBI:29105"/>
    </cofactor>
    <text evidence="14">Binds 1 zinc ion per subunit.</text>
</comment>
<keyword evidence="9 14" id="KW-0694">RNA-binding</keyword>
<feature type="binding site" evidence="14">
    <location>
        <position position="564"/>
    </location>
    <ligand>
        <name>Zn(2+)</name>
        <dbReference type="ChEBI" id="CHEBI:29105"/>
    </ligand>
</feature>
<dbReference type="GO" id="GO:0006419">
    <property type="term" value="P:alanyl-tRNA aminoacylation"/>
    <property type="evidence" value="ECO:0007669"/>
    <property type="project" value="UniProtKB-UniRule"/>
</dbReference>
<evidence type="ECO:0000256" key="2">
    <source>
        <dbReference type="ARBA" id="ARBA00022490"/>
    </source>
</evidence>
<proteinExistence type="inferred from homology"/>
<dbReference type="Gene3D" id="2.40.30.130">
    <property type="match status" value="1"/>
</dbReference>
<dbReference type="InterPro" id="IPR018162">
    <property type="entry name" value="Ala-tRNA-ligase_IIc_anticod-bd"/>
</dbReference>
<evidence type="ECO:0000313" key="17">
    <source>
        <dbReference type="EMBL" id="BAH69699.1"/>
    </source>
</evidence>
<evidence type="ECO:0000256" key="10">
    <source>
        <dbReference type="ARBA" id="ARBA00022917"/>
    </source>
</evidence>
<comment type="function">
    <text evidence="12 14">Catalyzes the attachment of alanine to tRNA(Ala) in a two-step reaction: alanine is first activated by ATP to form Ala-AMP and then transferred to the acceptor end of tRNA(Ala). Also edits incorrectly charged Ser-tRNA(Ala) and Gly-tRNA(Ala) via its editing domain.</text>
</comment>
<comment type="similarity">
    <text evidence="1 14">Belongs to the class-II aminoacyl-tRNA synthetase family.</text>
</comment>
<gene>
    <name evidence="14" type="primary">alaS</name>
    <name evidence="17" type="ordered locus">MBIO_0434</name>
</gene>
<dbReference type="Gene3D" id="3.30.930.10">
    <property type="entry name" value="Bira Bifunctional Protein, Domain 2"/>
    <property type="match status" value="1"/>
</dbReference>
<dbReference type="InterPro" id="IPR018164">
    <property type="entry name" value="Ala-tRNA-synth_IIc_N"/>
</dbReference>
<evidence type="ECO:0000256" key="9">
    <source>
        <dbReference type="ARBA" id="ARBA00022884"/>
    </source>
</evidence>
<dbReference type="KEGG" id="mfp:MBIO_0434"/>
<feature type="domain" description="Alanyl-transfer RNA synthetases family profile" evidence="16">
    <location>
        <begin position="6"/>
        <end position="708"/>
    </location>
</feature>
<keyword evidence="18" id="KW-1185">Reference proteome</keyword>
<dbReference type="CDD" id="cd00673">
    <property type="entry name" value="AlaRS_core"/>
    <property type="match status" value="1"/>
</dbReference>
<evidence type="ECO:0000256" key="15">
    <source>
        <dbReference type="SAM" id="Coils"/>
    </source>
</evidence>
<dbReference type="PATRIC" id="fig|496833.3.peg.861"/>
<dbReference type="GO" id="GO:0000049">
    <property type="term" value="F:tRNA binding"/>
    <property type="evidence" value="ECO:0007669"/>
    <property type="project" value="UniProtKB-KW"/>
</dbReference>
<dbReference type="InterPro" id="IPR012947">
    <property type="entry name" value="tRNA_SAD"/>
</dbReference>
<dbReference type="NCBIfam" id="TIGR00344">
    <property type="entry name" value="alaS"/>
    <property type="match status" value="1"/>
</dbReference>
<evidence type="ECO:0000256" key="14">
    <source>
        <dbReference type="HAMAP-Rule" id="MF_00036"/>
    </source>
</evidence>
<keyword evidence="4 14" id="KW-0436">Ligase</keyword>
<dbReference type="EMBL" id="AP009608">
    <property type="protein sequence ID" value="BAH69699.1"/>
    <property type="molecule type" value="Genomic_DNA"/>
</dbReference>
<dbReference type="PANTHER" id="PTHR11777:SF9">
    <property type="entry name" value="ALANINE--TRNA LIGASE, CYTOPLASMIC"/>
    <property type="match status" value="1"/>
</dbReference>
<dbReference type="Pfam" id="PF02272">
    <property type="entry name" value="DHHA1"/>
    <property type="match status" value="1"/>
</dbReference>